<sequence length="152" mass="17195">MNAYSASQFEGLDFSIMDDDLETWLNVKSLCQDSTDLTHPIQKTTPSEDVGISTSTGCQMPPDAQILSNMQPQEYKIEGHAKLRRKTMSRNSAVPEYSVICSPSNPAKPDGIKKKRKDFDEKRRLEVARVRKTGACIRCKVRKISVRRDPFT</sequence>
<feature type="region of interest" description="Disordered" evidence="1">
    <location>
        <begin position="39"/>
        <end position="59"/>
    </location>
</feature>
<evidence type="ECO:0000256" key="1">
    <source>
        <dbReference type="SAM" id="MobiDB-lite"/>
    </source>
</evidence>
<dbReference type="Proteomes" id="UP000635477">
    <property type="component" value="Unassembled WGS sequence"/>
</dbReference>
<name>A0A8H4TVV6_9HYPO</name>
<proteinExistence type="predicted"/>
<comment type="caution">
    <text evidence="2">The sequence shown here is derived from an EMBL/GenBank/DDBJ whole genome shotgun (WGS) entry which is preliminary data.</text>
</comment>
<evidence type="ECO:0000313" key="2">
    <source>
        <dbReference type="EMBL" id="KAF4964904.1"/>
    </source>
</evidence>
<feature type="region of interest" description="Disordered" evidence="1">
    <location>
        <begin position="87"/>
        <end position="117"/>
    </location>
</feature>
<evidence type="ECO:0000313" key="3">
    <source>
        <dbReference type="Proteomes" id="UP000635477"/>
    </source>
</evidence>
<organism evidence="2 3">
    <name type="scientific">Fusarium zealandicum</name>
    <dbReference type="NCBI Taxonomy" id="1053134"/>
    <lineage>
        <taxon>Eukaryota</taxon>
        <taxon>Fungi</taxon>
        <taxon>Dikarya</taxon>
        <taxon>Ascomycota</taxon>
        <taxon>Pezizomycotina</taxon>
        <taxon>Sordariomycetes</taxon>
        <taxon>Hypocreomycetidae</taxon>
        <taxon>Hypocreales</taxon>
        <taxon>Nectriaceae</taxon>
        <taxon>Fusarium</taxon>
        <taxon>Fusarium staphyleae species complex</taxon>
    </lineage>
</organism>
<gene>
    <name evidence="2" type="ORF">FZEAL_10826</name>
</gene>
<reference evidence="2" key="1">
    <citation type="journal article" date="2020" name="BMC Genomics">
        <title>Correction to: Identification and distribution of gene clusters required for synthesis of sphingolipid metabolism inhibitors in diverse species of the filamentous fungus Fusarium.</title>
        <authorList>
            <person name="Kim H.S."/>
            <person name="Lohmar J.M."/>
            <person name="Busman M."/>
            <person name="Brown D.W."/>
            <person name="Naumann T.A."/>
            <person name="Divon H.H."/>
            <person name="Lysoe E."/>
            <person name="Uhlig S."/>
            <person name="Proctor R.H."/>
        </authorList>
    </citation>
    <scope>NUCLEOTIDE SEQUENCE</scope>
    <source>
        <strain evidence="2">NRRL 22465</strain>
    </source>
</reference>
<dbReference type="AlphaFoldDB" id="A0A8H4TVV6"/>
<protein>
    <submittedName>
        <fullName evidence="2">Uncharacterized protein</fullName>
    </submittedName>
</protein>
<dbReference type="EMBL" id="JABEYC010001461">
    <property type="protein sequence ID" value="KAF4964904.1"/>
    <property type="molecule type" value="Genomic_DNA"/>
</dbReference>
<dbReference type="OrthoDB" id="5426982at2759"/>
<accession>A0A8H4TVV6</accession>
<reference evidence="2" key="2">
    <citation type="submission" date="2020-05" db="EMBL/GenBank/DDBJ databases">
        <authorList>
            <person name="Kim H.-S."/>
            <person name="Proctor R.H."/>
            <person name="Brown D.W."/>
        </authorList>
    </citation>
    <scope>NUCLEOTIDE SEQUENCE</scope>
    <source>
        <strain evidence="2">NRRL 22465</strain>
    </source>
</reference>
<keyword evidence="3" id="KW-1185">Reference proteome</keyword>
<feature type="compositionally biased region" description="Polar residues" evidence="1">
    <location>
        <begin position="39"/>
        <end position="58"/>
    </location>
</feature>